<evidence type="ECO:0000313" key="2">
    <source>
        <dbReference type="Proteomes" id="UP000789920"/>
    </source>
</evidence>
<feature type="non-terminal residue" evidence="1">
    <location>
        <position position="57"/>
    </location>
</feature>
<proteinExistence type="predicted"/>
<dbReference type="Proteomes" id="UP000789920">
    <property type="component" value="Unassembled WGS sequence"/>
</dbReference>
<sequence length="57" mass="6334">CNFNSAIRHLMQFKASRALTAHMEPCLQSVIQSVETIPPKCNPLSPVEIKIIAQLDT</sequence>
<evidence type="ECO:0000313" key="1">
    <source>
        <dbReference type="EMBL" id="CAG8829366.1"/>
    </source>
</evidence>
<accession>A0ACA9S8H5</accession>
<keyword evidence="2" id="KW-1185">Reference proteome</keyword>
<dbReference type="EMBL" id="CAJVQC010097089">
    <property type="protein sequence ID" value="CAG8829366.1"/>
    <property type="molecule type" value="Genomic_DNA"/>
</dbReference>
<gene>
    <name evidence="1" type="ORF">RPERSI_LOCUS27486</name>
</gene>
<feature type="non-terminal residue" evidence="1">
    <location>
        <position position="1"/>
    </location>
</feature>
<reference evidence="1" key="1">
    <citation type="submission" date="2021-06" db="EMBL/GenBank/DDBJ databases">
        <authorList>
            <person name="Kallberg Y."/>
            <person name="Tangrot J."/>
            <person name="Rosling A."/>
        </authorList>
    </citation>
    <scope>NUCLEOTIDE SEQUENCE</scope>
    <source>
        <strain evidence="1">MA461A</strain>
    </source>
</reference>
<organism evidence="1 2">
    <name type="scientific">Racocetra persica</name>
    <dbReference type="NCBI Taxonomy" id="160502"/>
    <lineage>
        <taxon>Eukaryota</taxon>
        <taxon>Fungi</taxon>
        <taxon>Fungi incertae sedis</taxon>
        <taxon>Mucoromycota</taxon>
        <taxon>Glomeromycotina</taxon>
        <taxon>Glomeromycetes</taxon>
        <taxon>Diversisporales</taxon>
        <taxon>Gigasporaceae</taxon>
        <taxon>Racocetra</taxon>
    </lineage>
</organism>
<protein>
    <submittedName>
        <fullName evidence="1">8822_t:CDS:1</fullName>
    </submittedName>
</protein>
<comment type="caution">
    <text evidence="1">The sequence shown here is derived from an EMBL/GenBank/DDBJ whole genome shotgun (WGS) entry which is preliminary data.</text>
</comment>
<name>A0ACA9S8H5_9GLOM</name>